<dbReference type="Proteomes" id="UP001409291">
    <property type="component" value="Unassembled WGS sequence"/>
</dbReference>
<organism evidence="2 3">
    <name type="scientific">Sphingobacterium kitahiroshimense</name>
    <dbReference type="NCBI Taxonomy" id="470446"/>
    <lineage>
        <taxon>Bacteria</taxon>
        <taxon>Pseudomonadati</taxon>
        <taxon>Bacteroidota</taxon>
        <taxon>Sphingobacteriia</taxon>
        <taxon>Sphingobacteriales</taxon>
        <taxon>Sphingobacteriaceae</taxon>
        <taxon>Sphingobacterium</taxon>
    </lineage>
</organism>
<comment type="caution">
    <text evidence="2">The sequence shown here is derived from an EMBL/GenBank/DDBJ whole genome shotgun (WGS) entry which is preliminary data.</text>
</comment>
<gene>
    <name evidence="2" type="ORF">ABE541_22255</name>
</gene>
<evidence type="ECO:0000259" key="1">
    <source>
        <dbReference type="Pfam" id="PF21837"/>
    </source>
</evidence>
<keyword evidence="3" id="KW-1185">Reference proteome</keyword>
<dbReference type="InterPro" id="IPR054191">
    <property type="entry name" value="DUF6896"/>
</dbReference>
<feature type="domain" description="DUF6896" evidence="1">
    <location>
        <begin position="7"/>
        <end position="119"/>
    </location>
</feature>
<name>A0ABV0BZT9_9SPHI</name>
<sequence length="127" mass="15297">MRDLDVIYSKFIEKLKLVLRYILENFGEKEILMRKNQGLIQNRNFGIKNSQIKGYVFHGYGCDFRFKNEDVDIEFENDNIGFTDWSFYLFVDGHNSEITEAMCKAFLKEKVEKQELRFLNRIYEINE</sequence>
<dbReference type="Pfam" id="PF21837">
    <property type="entry name" value="DUF6896"/>
    <property type="match status" value="1"/>
</dbReference>
<evidence type="ECO:0000313" key="3">
    <source>
        <dbReference type="Proteomes" id="UP001409291"/>
    </source>
</evidence>
<reference evidence="2 3" key="1">
    <citation type="submission" date="2024-04" db="EMBL/GenBank/DDBJ databases">
        <title>WGS of bacteria from Torrens River.</title>
        <authorList>
            <person name="Wyrsch E.R."/>
            <person name="Drigo B."/>
        </authorList>
    </citation>
    <scope>NUCLEOTIDE SEQUENCE [LARGE SCALE GENOMIC DNA]</scope>
    <source>
        <strain evidence="2 3">TWI391</strain>
    </source>
</reference>
<proteinExistence type="predicted"/>
<dbReference type="EMBL" id="JBDJNQ010000013">
    <property type="protein sequence ID" value="MEN5380007.1"/>
    <property type="molecule type" value="Genomic_DNA"/>
</dbReference>
<protein>
    <recommendedName>
        <fullName evidence="1">DUF6896 domain-containing protein</fullName>
    </recommendedName>
</protein>
<evidence type="ECO:0000313" key="2">
    <source>
        <dbReference type="EMBL" id="MEN5380007.1"/>
    </source>
</evidence>
<dbReference type="RefSeq" id="WP_132846005.1">
    <property type="nucleotide sequence ID" value="NZ_JBDJLH010000001.1"/>
</dbReference>
<accession>A0ABV0BZT9</accession>